<dbReference type="InterPro" id="IPR025671">
    <property type="entry name" value="HXXEE"/>
</dbReference>
<reference evidence="2" key="1">
    <citation type="submission" date="2020-09" db="EMBL/GenBank/DDBJ databases">
        <title>Genome seq and assembly of Tianweitania sp.</title>
        <authorList>
            <person name="Chhetri G."/>
        </authorList>
    </citation>
    <scope>NUCLEOTIDE SEQUENCE</scope>
    <source>
        <strain evidence="2">Rool2</strain>
    </source>
</reference>
<dbReference type="Pfam" id="PF13787">
    <property type="entry name" value="HXXEE"/>
    <property type="match status" value="1"/>
</dbReference>
<accession>A0A8J6PGX4</accession>
<organism evidence="2 3">
    <name type="scientific">Oryzicola mucosus</name>
    <dbReference type="NCBI Taxonomy" id="2767425"/>
    <lineage>
        <taxon>Bacteria</taxon>
        <taxon>Pseudomonadati</taxon>
        <taxon>Pseudomonadota</taxon>
        <taxon>Alphaproteobacteria</taxon>
        <taxon>Hyphomicrobiales</taxon>
        <taxon>Phyllobacteriaceae</taxon>
        <taxon>Oryzicola</taxon>
    </lineage>
</organism>
<proteinExistence type="predicted"/>
<feature type="transmembrane region" description="Helical" evidence="1">
    <location>
        <begin position="159"/>
        <end position="181"/>
    </location>
</feature>
<evidence type="ECO:0000313" key="2">
    <source>
        <dbReference type="EMBL" id="MBD0413778.1"/>
    </source>
</evidence>
<protein>
    <submittedName>
        <fullName evidence="2">HXXEE domain-containing protein</fullName>
    </submittedName>
</protein>
<dbReference type="Proteomes" id="UP000643405">
    <property type="component" value="Unassembled WGS sequence"/>
</dbReference>
<dbReference type="AlphaFoldDB" id="A0A8J6PGX4"/>
<sequence length="196" mass="21380">MMDRLYRHWVYGGFLAGILLLVLTPVLAAQWTLAMLAVFLQLPVYMIHQYEEHDANRFADFVNTVIGGGREVLSAPAVFVINIPGVWGVNALSIWLAATLSLGYGLIGVYLTLVNAIVHIAQAVRMRRYNPGLLTAIVLFVPLAVWSLFTIHGTGDATLFHHLLGLGLAVLLHALIVAYVLSRHGRAQLVSASEAS</sequence>
<keyword evidence="1" id="KW-0472">Membrane</keyword>
<gene>
    <name evidence="2" type="ORF">ICI42_03825</name>
</gene>
<feature type="transmembrane region" description="Helical" evidence="1">
    <location>
        <begin position="133"/>
        <end position="153"/>
    </location>
</feature>
<name>A0A8J6PGX4_9HYPH</name>
<evidence type="ECO:0000256" key="1">
    <source>
        <dbReference type="SAM" id="Phobius"/>
    </source>
</evidence>
<dbReference type="EMBL" id="JACVVX010000001">
    <property type="protein sequence ID" value="MBD0413778.1"/>
    <property type="molecule type" value="Genomic_DNA"/>
</dbReference>
<evidence type="ECO:0000313" key="3">
    <source>
        <dbReference type="Proteomes" id="UP000643405"/>
    </source>
</evidence>
<keyword evidence="1" id="KW-1133">Transmembrane helix</keyword>
<comment type="caution">
    <text evidence="2">The sequence shown here is derived from an EMBL/GenBank/DDBJ whole genome shotgun (WGS) entry which is preliminary data.</text>
</comment>
<keyword evidence="1" id="KW-0812">Transmembrane</keyword>
<feature type="transmembrane region" description="Helical" evidence="1">
    <location>
        <begin position="94"/>
        <end position="121"/>
    </location>
</feature>
<keyword evidence="3" id="KW-1185">Reference proteome</keyword>